<dbReference type="RefSeq" id="WP_048574587.1">
    <property type="nucleotide sequence ID" value="NZ_LFEH01000285.1"/>
</dbReference>
<feature type="domain" description="Carrier" evidence="6">
    <location>
        <begin position="28"/>
        <end position="105"/>
    </location>
</feature>
<dbReference type="InterPro" id="IPR020806">
    <property type="entry name" value="PKS_PP-bd"/>
</dbReference>
<evidence type="ECO:0000313" key="8">
    <source>
        <dbReference type="Proteomes" id="UP000037274"/>
    </source>
</evidence>
<keyword evidence="3" id="KW-0808">Transferase</keyword>
<sequence>AGGAEPVDVDDDAVDELRRRLEALSEREREAELVRLVSTHAAAVLGHPVDEIGADRVFRELGFDSLTAVELRNRLTRATGLRLPSGLAFDRPTAAAAAAFLHTELRFDSEASDASGASLLAELDKLEAAMSGKEPDNLTRTRVTMRLQAFLAKWSDGRAESEQADVSQKLESASDDEIFDFINQELGRPN</sequence>
<dbReference type="Pfam" id="PF00550">
    <property type="entry name" value="PP-binding"/>
    <property type="match status" value="1"/>
</dbReference>
<protein>
    <recommendedName>
        <fullName evidence="6">Carrier domain-containing protein</fullName>
    </recommendedName>
</protein>
<keyword evidence="2" id="KW-0597">Phosphoprotein</keyword>
<dbReference type="SUPFAM" id="SSF47336">
    <property type="entry name" value="ACP-like"/>
    <property type="match status" value="1"/>
</dbReference>
<accession>A0ABR5HQB9</accession>
<dbReference type="PANTHER" id="PTHR43775">
    <property type="entry name" value="FATTY ACID SYNTHASE"/>
    <property type="match status" value="1"/>
</dbReference>
<dbReference type="InterPro" id="IPR006162">
    <property type="entry name" value="Ppantetheine_attach_site"/>
</dbReference>
<dbReference type="EMBL" id="LFEH01000285">
    <property type="protein sequence ID" value="KMS66089.1"/>
    <property type="molecule type" value="Genomic_DNA"/>
</dbReference>
<gene>
    <name evidence="7" type="ORF">ACH49_29885</name>
</gene>
<feature type="non-terminal residue" evidence="7">
    <location>
        <position position="1"/>
    </location>
</feature>
<reference evidence="7 8" key="1">
    <citation type="submission" date="2015-06" db="EMBL/GenBank/DDBJ databases">
        <title>Draft genome sequence of Streptomyces leeuwenhoekii C58, which produces the novel lasso peptide, chaxapeptin.</title>
        <authorList>
            <person name="Yi Y."/>
            <person name="Hai D."/>
            <person name="Jaspars M."/>
            <person name="Sheng H."/>
            <person name="Rateb M.E."/>
            <person name="Bull A."/>
            <person name="Goodfellow M."/>
            <person name="Asenjo J.A."/>
            <person name="Ebel R."/>
        </authorList>
    </citation>
    <scope>NUCLEOTIDE SEQUENCE [LARGE SCALE GENOMIC DNA]</scope>
    <source>
        <strain evidence="7 8">C58</strain>
    </source>
</reference>
<evidence type="ECO:0000256" key="5">
    <source>
        <dbReference type="SAM" id="Coils"/>
    </source>
</evidence>
<keyword evidence="4" id="KW-0511">Multifunctional enzyme</keyword>
<evidence type="ECO:0000256" key="3">
    <source>
        <dbReference type="ARBA" id="ARBA00022679"/>
    </source>
</evidence>
<keyword evidence="1" id="KW-0596">Phosphopantetheine</keyword>
<evidence type="ECO:0000313" key="7">
    <source>
        <dbReference type="EMBL" id="KMS66089.1"/>
    </source>
</evidence>
<dbReference type="PROSITE" id="PS50075">
    <property type="entry name" value="CARRIER"/>
    <property type="match status" value="1"/>
</dbReference>
<comment type="caution">
    <text evidence="7">The sequence shown here is derived from an EMBL/GenBank/DDBJ whole genome shotgun (WGS) entry which is preliminary data.</text>
</comment>
<dbReference type="Gene3D" id="1.10.1200.10">
    <property type="entry name" value="ACP-like"/>
    <property type="match status" value="1"/>
</dbReference>
<feature type="coiled-coil region" evidence="5">
    <location>
        <begin position="7"/>
        <end position="34"/>
    </location>
</feature>
<keyword evidence="8" id="KW-1185">Reference proteome</keyword>
<keyword evidence="5" id="KW-0175">Coiled coil</keyword>
<dbReference type="Proteomes" id="UP000037274">
    <property type="component" value="Unassembled WGS sequence"/>
</dbReference>
<evidence type="ECO:0000256" key="1">
    <source>
        <dbReference type="ARBA" id="ARBA00022450"/>
    </source>
</evidence>
<dbReference type="InterPro" id="IPR050091">
    <property type="entry name" value="PKS_NRPS_Biosynth_Enz"/>
</dbReference>
<dbReference type="PROSITE" id="PS00012">
    <property type="entry name" value="PHOSPHOPANTETHEINE"/>
    <property type="match status" value="1"/>
</dbReference>
<dbReference type="SMART" id="SM01294">
    <property type="entry name" value="PKS_PP_betabranch"/>
    <property type="match status" value="1"/>
</dbReference>
<evidence type="ECO:0000256" key="2">
    <source>
        <dbReference type="ARBA" id="ARBA00022553"/>
    </source>
</evidence>
<dbReference type="InterPro" id="IPR036736">
    <property type="entry name" value="ACP-like_sf"/>
</dbReference>
<proteinExistence type="predicted"/>
<dbReference type="PANTHER" id="PTHR43775:SF51">
    <property type="entry name" value="INACTIVE PHENOLPHTHIOCEROL SYNTHESIS POLYKETIDE SYNTHASE TYPE I PKS1-RELATED"/>
    <property type="match status" value="1"/>
</dbReference>
<organism evidence="7 8">
    <name type="scientific">Streptomyces leeuwenhoekii</name>
    <dbReference type="NCBI Taxonomy" id="1437453"/>
    <lineage>
        <taxon>Bacteria</taxon>
        <taxon>Bacillati</taxon>
        <taxon>Actinomycetota</taxon>
        <taxon>Actinomycetes</taxon>
        <taxon>Kitasatosporales</taxon>
        <taxon>Streptomycetaceae</taxon>
        <taxon>Streptomyces</taxon>
    </lineage>
</organism>
<name>A0ABR5HQB9_STRLW</name>
<evidence type="ECO:0000259" key="6">
    <source>
        <dbReference type="PROSITE" id="PS50075"/>
    </source>
</evidence>
<dbReference type="SMART" id="SM00823">
    <property type="entry name" value="PKS_PP"/>
    <property type="match status" value="1"/>
</dbReference>
<evidence type="ECO:0000256" key="4">
    <source>
        <dbReference type="ARBA" id="ARBA00023268"/>
    </source>
</evidence>
<dbReference type="InterPro" id="IPR009081">
    <property type="entry name" value="PP-bd_ACP"/>
</dbReference>